<dbReference type="PROSITE" id="PS50075">
    <property type="entry name" value="CARRIER"/>
    <property type="match status" value="1"/>
</dbReference>
<sequence>MLATITRIVRSNLNDSGLEMTVDTRPETVPAWNSLKMVDIILDIEDAFTMRFDISDIDKLRTVGDMVDAVIARQAR</sequence>
<dbReference type="InterPro" id="IPR036736">
    <property type="entry name" value="ACP-like_sf"/>
</dbReference>
<evidence type="ECO:0000313" key="3">
    <source>
        <dbReference type="Proteomes" id="UP000186308"/>
    </source>
</evidence>
<comment type="caution">
    <text evidence="2">The sequence shown here is derived from an EMBL/GenBank/DDBJ whole genome shotgun (WGS) entry which is preliminary data.</text>
</comment>
<organism evidence="2 3">
    <name type="scientific">Acidiphilium rubrum</name>
    <dbReference type="NCBI Taxonomy" id="526"/>
    <lineage>
        <taxon>Bacteria</taxon>
        <taxon>Pseudomonadati</taxon>
        <taxon>Pseudomonadota</taxon>
        <taxon>Alphaproteobacteria</taxon>
        <taxon>Acetobacterales</taxon>
        <taxon>Acidocellaceae</taxon>
        <taxon>Acidiphilium</taxon>
    </lineage>
</organism>
<name>A0A8G2CJV3_ACIRU</name>
<protein>
    <submittedName>
        <fullName evidence="2">Acyl carrier protein</fullName>
    </submittedName>
</protein>
<feature type="domain" description="Carrier" evidence="1">
    <location>
        <begin position="1"/>
        <end position="74"/>
    </location>
</feature>
<accession>A0A8G2CJV3</accession>
<evidence type="ECO:0000259" key="1">
    <source>
        <dbReference type="PROSITE" id="PS50075"/>
    </source>
</evidence>
<keyword evidence="3" id="KW-1185">Reference proteome</keyword>
<dbReference type="AlphaFoldDB" id="A0A8G2CJV3"/>
<evidence type="ECO:0000313" key="2">
    <source>
        <dbReference type="EMBL" id="SIQ61854.1"/>
    </source>
</evidence>
<dbReference type="Proteomes" id="UP000186308">
    <property type="component" value="Unassembled WGS sequence"/>
</dbReference>
<gene>
    <name evidence="2" type="ORF">SAMN05421828_10712</name>
</gene>
<proteinExistence type="predicted"/>
<dbReference type="InterPro" id="IPR009081">
    <property type="entry name" value="PP-bd_ACP"/>
</dbReference>
<dbReference type="Gene3D" id="1.10.1200.10">
    <property type="entry name" value="ACP-like"/>
    <property type="match status" value="1"/>
</dbReference>
<reference evidence="2 3" key="1">
    <citation type="submission" date="2017-01" db="EMBL/GenBank/DDBJ databases">
        <authorList>
            <person name="Varghese N."/>
            <person name="Submissions S."/>
        </authorList>
    </citation>
    <scope>NUCLEOTIDE SEQUENCE [LARGE SCALE GENOMIC DNA]</scope>
    <source>
        <strain evidence="2 3">ATCC 35905</strain>
    </source>
</reference>
<dbReference type="RefSeq" id="WP_029311008.1">
    <property type="nucleotide sequence ID" value="NZ_FTNE01000007.1"/>
</dbReference>
<dbReference type="OrthoDB" id="9811033at2"/>
<dbReference type="EMBL" id="FTNE01000007">
    <property type="protein sequence ID" value="SIQ61854.1"/>
    <property type="molecule type" value="Genomic_DNA"/>
</dbReference>
<dbReference type="SUPFAM" id="SSF47336">
    <property type="entry name" value="ACP-like"/>
    <property type="match status" value="1"/>
</dbReference>
<dbReference type="Pfam" id="PF00550">
    <property type="entry name" value="PP-binding"/>
    <property type="match status" value="1"/>
</dbReference>